<reference evidence="2" key="1">
    <citation type="submission" date="2021-12" db="EMBL/GenBank/DDBJ databases">
        <title>Prjna785345.</title>
        <authorList>
            <person name="Rujirawat T."/>
            <person name="Krajaejun T."/>
        </authorList>
    </citation>
    <scope>NUCLEOTIDE SEQUENCE</scope>
    <source>
        <strain evidence="2">Pi057C3</strain>
    </source>
</reference>
<evidence type="ECO:0000313" key="2">
    <source>
        <dbReference type="EMBL" id="KAJ0398356.1"/>
    </source>
</evidence>
<feature type="region of interest" description="Disordered" evidence="1">
    <location>
        <begin position="471"/>
        <end position="504"/>
    </location>
</feature>
<feature type="region of interest" description="Disordered" evidence="1">
    <location>
        <begin position="1"/>
        <end position="50"/>
    </location>
</feature>
<keyword evidence="3" id="KW-1185">Reference proteome</keyword>
<comment type="caution">
    <text evidence="2">The sequence shown here is derived from an EMBL/GenBank/DDBJ whole genome shotgun (WGS) entry which is preliminary data.</text>
</comment>
<feature type="compositionally biased region" description="Polar residues" evidence="1">
    <location>
        <begin position="1"/>
        <end position="14"/>
    </location>
</feature>
<organism evidence="2 3">
    <name type="scientific">Pythium insidiosum</name>
    <name type="common">Pythiosis disease agent</name>
    <dbReference type="NCBI Taxonomy" id="114742"/>
    <lineage>
        <taxon>Eukaryota</taxon>
        <taxon>Sar</taxon>
        <taxon>Stramenopiles</taxon>
        <taxon>Oomycota</taxon>
        <taxon>Peronosporomycetes</taxon>
        <taxon>Pythiales</taxon>
        <taxon>Pythiaceae</taxon>
        <taxon>Pythium</taxon>
    </lineage>
</organism>
<name>A0AAD5LZ25_PYTIN</name>
<dbReference type="InterPro" id="IPR027417">
    <property type="entry name" value="P-loop_NTPase"/>
</dbReference>
<dbReference type="PANTHER" id="PTHR13308:SF40">
    <property type="entry name" value="NEDD4-BINDING PROTEIN 2-LIKE 1"/>
    <property type="match status" value="1"/>
</dbReference>
<dbReference type="AlphaFoldDB" id="A0AAD5LZ25"/>
<feature type="compositionally biased region" description="Low complexity" evidence="1">
    <location>
        <begin position="473"/>
        <end position="490"/>
    </location>
</feature>
<dbReference type="EMBL" id="JAKCXM010000219">
    <property type="protein sequence ID" value="KAJ0398356.1"/>
    <property type="molecule type" value="Genomic_DNA"/>
</dbReference>
<evidence type="ECO:0000313" key="3">
    <source>
        <dbReference type="Proteomes" id="UP001209570"/>
    </source>
</evidence>
<dbReference type="InterPro" id="IPR026302">
    <property type="entry name" value="NEDD4-bd_p2"/>
</dbReference>
<dbReference type="Gene3D" id="3.40.50.300">
    <property type="entry name" value="P-loop containing nucleotide triphosphate hydrolases"/>
    <property type="match status" value="1"/>
</dbReference>
<dbReference type="Proteomes" id="UP001209570">
    <property type="component" value="Unassembled WGS sequence"/>
</dbReference>
<protein>
    <submittedName>
        <fullName evidence="2">Uncharacterized protein</fullName>
    </submittedName>
</protein>
<dbReference type="Pfam" id="PF13671">
    <property type="entry name" value="AAA_33"/>
    <property type="match status" value="1"/>
</dbReference>
<gene>
    <name evidence="2" type="ORF">P43SY_004222</name>
</gene>
<dbReference type="SUPFAM" id="SSF52540">
    <property type="entry name" value="P-loop containing nucleoside triphosphate hydrolases"/>
    <property type="match status" value="1"/>
</dbReference>
<proteinExistence type="predicted"/>
<dbReference type="PANTHER" id="PTHR13308">
    <property type="entry name" value="NEDD4-BINDING PROTEIN 2-LIKE 1"/>
    <property type="match status" value="1"/>
</dbReference>
<accession>A0AAD5LZ25</accession>
<sequence length="504" mass="55738">MAKSKSVSTESSAMSFRRDNKPSPSSARPARRAPARKGQGGGKKSAWSEPSAAELEQSILTSRLPLRVALRVHLVDAAGDAAVSTFVKLPVAGAPRNDDMAEIVLLECGVNTWEELVEMQRLLDRHSMRARLPCRAMVTPFHHLNEEQDDDEGRDEDKWRVQVQLQASAVDALWREANNLMLRLNSLGLPARSLLAESISLSLWEGQAEPRGGSFECMGELQCKELIVMSVSPEQVIQRVMFAFEPASRVVHDPLVAVRYPELVSLVDEMLEAFEKTGSSQLVILRGVPGSGKSSLGREIATIAHDRGAETVICSADLHFETPRGYVFDPKELTRAHERAQASFADAISGIGKRRAKIVVVDNTNTQRWEYETYENAARQANCGVHILEMRCPDVPTCLRMAQRNSHGVPAVKVVAMFQRWEHDDRARVFSPQFEFPLLTPNPITRPALKLSHHHVAYVGLFIEETSRQDLLSQQAQKQAAPAPAPSKEAPAQDKKGGKKGGKK</sequence>
<evidence type="ECO:0000256" key="1">
    <source>
        <dbReference type="SAM" id="MobiDB-lite"/>
    </source>
</evidence>